<dbReference type="Proteomes" id="UP000464884">
    <property type="component" value="Chromosome"/>
</dbReference>
<protein>
    <submittedName>
        <fullName evidence="1">Uncharacterized protein</fullName>
    </submittedName>
</protein>
<reference evidence="1 2" key="1">
    <citation type="submission" date="2019-12" db="EMBL/GenBank/DDBJ databases">
        <title>Draft Genome Sequence of Bifidobacterium adolescentis ZJ2.</title>
        <authorList>
            <person name="Jin Z."/>
        </authorList>
    </citation>
    <scope>NUCLEOTIDE SEQUENCE [LARGE SCALE GENOMIC DNA]</scope>
    <source>
        <strain evidence="1 2">ZJ2</strain>
    </source>
</reference>
<sequence>MKANSRRAAALVRLRSMAESGQGSDALAWLLRECQSDSALLRLHVWRVSQAIYGTSDATARRQVARTAEWCRARDVDPATANLGWLLDERTKGARLSAWLLAVALDLGYRLPGPDPYDVQPASS</sequence>
<gene>
    <name evidence="1" type="ORF">F3K97_04880</name>
</gene>
<evidence type="ECO:0000313" key="2">
    <source>
        <dbReference type="Proteomes" id="UP000464884"/>
    </source>
</evidence>
<name>A0A6I6QYB6_BIFAD</name>
<dbReference type="EMBL" id="CP047129">
    <property type="protein sequence ID" value="QHB62666.1"/>
    <property type="molecule type" value="Genomic_DNA"/>
</dbReference>
<dbReference type="AlphaFoldDB" id="A0A6I6QYB6"/>
<accession>A0A6I6QYB6</accession>
<dbReference type="RefSeq" id="WP_159140577.1">
    <property type="nucleotide sequence ID" value="NZ_CP047129.1"/>
</dbReference>
<proteinExistence type="predicted"/>
<organism evidence="1 2">
    <name type="scientific">Bifidobacterium adolescentis</name>
    <dbReference type="NCBI Taxonomy" id="1680"/>
    <lineage>
        <taxon>Bacteria</taxon>
        <taxon>Bacillati</taxon>
        <taxon>Actinomycetota</taxon>
        <taxon>Actinomycetes</taxon>
        <taxon>Bifidobacteriales</taxon>
        <taxon>Bifidobacteriaceae</taxon>
        <taxon>Bifidobacterium</taxon>
    </lineage>
</organism>
<evidence type="ECO:0000313" key="1">
    <source>
        <dbReference type="EMBL" id="QHB62666.1"/>
    </source>
</evidence>